<dbReference type="InterPro" id="IPR050330">
    <property type="entry name" value="Bact_OuterMem_StrucFunc"/>
</dbReference>
<dbReference type="InterPro" id="IPR028974">
    <property type="entry name" value="TSP_type-3_rpt"/>
</dbReference>
<evidence type="ECO:0000256" key="2">
    <source>
        <dbReference type="ARBA" id="ARBA00022448"/>
    </source>
</evidence>
<evidence type="ECO:0000256" key="9">
    <source>
        <dbReference type="ARBA" id="ARBA00023237"/>
    </source>
</evidence>
<dbReference type="InterPro" id="IPR011250">
    <property type="entry name" value="OMP/PagP_B-barrel"/>
</dbReference>
<evidence type="ECO:0000256" key="3">
    <source>
        <dbReference type="ARBA" id="ARBA00022452"/>
    </source>
</evidence>
<dbReference type="PANTHER" id="PTHR30329:SF21">
    <property type="entry name" value="LIPOPROTEIN YIAD-RELATED"/>
    <property type="match status" value="1"/>
</dbReference>
<feature type="domain" description="OmpA-like" evidence="13">
    <location>
        <begin position="268"/>
        <end position="386"/>
    </location>
</feature>
<evidence type="ECO:0000256" key="10">
    <source>
        <dbReference type="PROSITE-ProRule" id="PRU00473"/>
    </source>
</evidence>
<evidence type="ECO:0000256" key="4">
    <source>
        <dbReference type="ARBA" id="ARBA00022692"/>
    </source>
</evidence>
<dbReference type="SUPFAM" id="SSF56925">
    <property type="entry name" value="OMPA-like"/>
    <property type="match status" value="1"/>
</dbReference>
<dbReference type="SUPFAM" id="SSF103647">
    <property type="entry name" value="TSP type-3 repeat"/>
    <property type="match status" value="1"/>
</dbReference>
<keyword evidence="8 10" id="KW-0472">Membrane</keyword>
<keyword evidence="2" id="KW-0813">Transport</keyword>
<reference evidence="14 15" key="1">
    <citation type="submission" date="2012-09" db="EMBL/GenBank/DDBJ databases">
        <title>Genome Sequence of alkane-degrading Bacterium Alcanivorax jadensis T9.</title>
        <authorList>
            <person name="Lai Q."/>
            <person name="Shao Z."/>
        </authorList>
    </citation>
    <scope>NUCLEOTIDE SEQUENCE [LARGE SCALE GENOMIC DNA]</scope>
    <source>
        <strain evidence="14 15">T9</strain>
    </source>
</reference>
<dbReference type="PROSITE" id="PS51123">
    <property type="entry name" value="OMPA_2"/>
    <property type="match status" value="1"/>
</dbReference>
<proteinExistence type="predicted"/>
<evidence type="ECO:0000256" key="12">
    <source>
        <dbReference type="SAM" id="SignalP"/>
    </source>
</evidence>
<evidence type="ECO:0000256" key="6">
    <source>
        <dbReference type="ARBA" id="ARBA00023065"/>
    </source>
</evidence>
<organism evidence="14 15">
    <name type="scientific">Alcanivorax jadensis T9</name>
    <dbReference type="NCBI Taxonomy" id="1177181"/>
    <lineage>
        <taxon>Bacteria</taxon>
        <taxon>Pseudomonadati</taxon>
        <taxon>Pseudomonadota</taxon>
        <taxon>Gammaproteobacteria</taxon>
        <taxon>Oceanospirillales</taxon>
        <taxon>Alcanivoracaceae</taxon>
        <taxon>Alcanivorax</taxon>
    </lineage>
</organism>
<dbReference type="Proteomes" id="UP000029443">
    <property type="component" value="Unassembled WGS sequence"/>
</dbReference>
<evidence type="ECO:0000256" key="8">
    <source>
        <dbReference type="ARBA" id="ARBA00023136"/>
    </source>
</evidence>
<feature type="region of interest" description="Disordered" evidence="11">
    <location>
        <begin position="353"/>
        <end position="377"/>
    </location>
</feature>
<dbReference type="Pfam" id="PF02412">
    <property type="entry name" value="TSP_3"/>
    <property type="match status" value="2"/>
</dbReference>
<evidence type="ECO:0000313" key="14">
    <source>
        <dbReference type="EMBL" id="KGD61595.1"/>
    </source>
</evidence>
<evidence type="ECO:0000256" key="11">
    <source>
        <dbReference type="SAM" id="MobiDB-lite"/>
    </source>
</evidence>
<dbReference type="EMBL" id="ARXU01000004">
    <property type="protein sequence ID" value="KGD61595.1"/>
    <property type="molecule type" value="Genomic_DNA"/>
</dbReference>
<dbReference type="PRINTS" id="PR01021">
    <property type="entry name" value="OMPADOMAIN"/>
</dbReference>
<dbReference type="CDD" id="cd07185">
    <property type="entry name" value="OmpA_C-like"/>
    <property type="match status" value="1"/>
</dbReference>
<evidence type="ECO:0000256" key="7">
    <source>
        <dbReference type="ARBA" id="ARBA00023114"/>
    </source>
</evidence>
<keyword evidence="15" id="KW-1185">Reference proteome</keyword>
<dbReference type="Gene3D" id="4.10.1080.10">
    <property type="entry name" value="TSP type-3 repeat"/>
    <property type="match status" value="1"/>
</dbReference>
<dbReference type="Gene3D" id="3.30.1330.60">
    <property type="entry name" value="OmpA-like domain"/>
    <property type="match status" value="1"/>
</dbReference>
<dbReference type="Gene3D" id="2.40.160.20">
    <property type="match status" value="1"/>
</dbReference>
<dbReference type="Pfam" id="PF00691">
    <property type="entry name" value="OmpA"/>
    <property type="match status" value="1"/>
</dbReference>
<gene>
    <name evidence="14" type="ORF">T9A_01544</name>
</gene>
<evidence type="ECO:0000256" key="1">
    <source>
        <dbReference type="ARBA" id="ARBA00004571"/>
    </source>
</evidence>
<keyword evidence="7" id="KW-0626">Porin</keyword>
<comment type="caution">
    <text evidence="14">The sequence shown here is derived from an EMBL/GenBank/DDBJ whole genome shotgun (WGS) entry which is preliminary data.</text>
</comment>
<dbReference type="InterPro" id="IPR027385">
    <property type="entry name" value="Beta-barrel_OMP"/>
</dbReference>
<keyword evidence="4" id="KW-0812">Transmembrane</keyword>
<keyword evidence="3" id="KW-1134">Transmembrane beta strand</keyword>
<keyword evidence="5 12" id="KW-0732">Signal</keyword>
<dbReference type="InterPro" id="IPR003367">
    <property type="entry name" value="Thrombospondin_3-like_rpt"/>
</dbReference>
<dbReference type="InterPro" id="IPR006665">
    <property type="entry name" value="OmpA-like"/>
</dbReference>
<protein>
    <submittedName>
        <fullName evidence="14">Outer membrane protein OprF</fullName>
    </submittedName>
</protein>
<comment type="subcellular location">
    <subcellularLocation>
        <location evidence="1">Cell outer membrane</location>
        <topology evidence="1">Multi-pass membrane protein</topology>
    </subcellularLocation>
</comment>
<feature type="chain" id="PRO_5047012147" evidence="12">
    <location>
        <begin position="25"/>
        <end position="392"/>
    </location>
</feature>
<dbReference type="InterPro" id="IPR006664">
    <property type="entry name" value="OMP_bac"/>
</dbReference>
<name>A0ABR4WE50_9GAMM</name>
<evidence type="ECO:0000256" key="5">
    <source>
        <dbReference type="ARBA" id="ARBA00022729"/>
    </source>
</evidence>
<feature type="signal peptide" evidence="12">
    <location>
        <begin position="1"/>
        <end position="24"/>
    </location>
</feature>
<sequence>MNAKHFLAASIACASVTATTAVTADDIPERYFYFGGHISENFLDLGDHFDGDTSDNSVTLPGAQIGYRFNRDWSVQGWWERNNSNTRLFEKADINIAHGSLRKHFAGNSAFEPYLGIGAGEFRTEFSRASVAARSLSDEDFKETIGTLETGFQTMLHPHFLMDVGARAMYSIDNERWDAEVYAGLNFLIGASEKEEEPAPVVENVVTDSDGDGVPDDRDQCANTPAGAQVDATGCELDDDGDGVVNSADECPDTPAGALVDDKGCQQYLEKDVKETLYVEFGLDKAEVRQTSYPELERLAEEMRKYPSADLVLEGHTDSTGAASYNKSLSKKRADAVKKVLVEEFNISTDRITTEGYGEEKPIADNGTSEGRAENRRVEAIMKATTQEAQYQ</sequence>
<evidence type="ECO:0000313" key="15">
    <source>
        <dbReference type="Proteomes" id="UP000029443"/>
    </source>
</evidence>
<dbReference type="SUPFAM" id="SSF103088">
    <property type="entry name" value="OmpA-like"/>
    <property type="match status" value="1"/>
</dbReference>
<keyword evidence="6" id="KW-0406">Ion transport</keyword>
<dbReference type="InterPro" id="IPR036737">
    <property type="entry name" value="OmpA-like_sf"/>
</dbReference>
<accession>A0ABR4WE50</accession>
<evidence type="ECO:0000259" key="13">
    <source>
        <dbReference type="PROSITE" id="PS51123"/>
    </source>
</evidence>
<dbReference type="RefSeq" id="WP_035246676.1">
    <property type="nucleotide sequence ID" value="NZ_ARXU01000004.1"/>
</dbReference>
<dbReference type="PANTHER" id="PTHR30329">
    <property type="entry name" value="STATOR ELEMENT OF FLAGELLAR MOTOR COMPLEX"/>
    <property type="match status" value="1"/>
</dbReference>
<dbReference type="Pfam" id="PF13505">
    <property type="entry name" value="OMP_b-brl"/>
    <property type="match status" value="1"/>
</dbReference>
<keyword evidence="9" id="KW-0998">Cell outer membrane</keyword>